<dbReference type="RefSeq" id="WP_194706572.1">
    <property type="nucleotide sequence ID" value="NZ_JADKPN010000004.1"/>
</dbReference>
<keyword evidence="5" id="KW-0418">Kinase</keyword>
<dbReference type="InterPro" id="IPR036890">
    <property type="entry name" value="HATPase_C_sf"/>
</dbReference>
<dbReference type="GO" id="GO:0016301">
    <property type="term" value="F:kinase activity"/>
    <property type="evidence" value="ECO:0007669"/>
    <property type="project" value="UniProtKB-KW"/>
</dbReference>
<protein>
    <recommendedName>
        <fullName evidence="12">Signal transduction histidine kinase</fullName>
    </recommendedName>
</protein>
<feature type="transmembrane region" description="Helical" evidence="9">
    <location>
        <begin position="71"/>
        <end position="100"/>
    </location>
</feature>
<evidence type="ECO:0000256" key="5">
    <source>
        <dbReference type="ARBA" id="ARBA00022777"/>
    </source>
</evidence>
<evidence type="ECO:0000256" key="6">
    <source>
        <dbReference type="ARBA" id="ARBA00022989"/>
    </source>
</evidence>
<evidence type="ECO:0000256" key="2">
    <source>
        <dbReference type="ARBA" id="ARBA00022475"/>
    </source>
</evidence>
<proteinExistence type="predicted"/>
<keyword evidence="11" id="KW-1185">Reference proteome</keyword>
<keyword evidence="2" id="KW-1003">Cell membrane</keyword>
<reference evidence="10" key="1">
    <citation type="submission" date="2020-11" db="EMBL/GenBank/DDBJ databases">
        <title>Nocardioides sp. nov., isolated from Soil of Cynanchum wilfordii Hemsley rhizosphere.</title>
        <authorList>
            <person name="Lee J.-S."/>
            <person name="Suh M.K."/>
            <person name="Kim J.-S."/>
        </authorList>
    </citation>
    <scope>NUCLEOTIDE SEQUENCE</scope>
    <source>
        <strain evidence="10">KCTC 19275</strain>
    </source>
</reference>
<evidence type="ECO:0000256" key="1">
    <source>
        <dbReference type="ARBA" id="ARBA00004651"/>
    </source>
</evidence>
<feature type="transmembrane region" description="Helical" evidence="9">
    <location>
        <begin position="107"/>
        <end position="125"/>
    </location>
</feature>
<evidence type="ECO:0000256" key="3">
    <source>
        <dbReference type="ARBA" id="ARBA00022679"/>
    </source>
</evidence>
<keyword evidence="8 9" id="KW-0472">Membrane</keyword>
<dbReference type="Proteomes" id="UP000640489">
    <property type="component" value="Unassembled WGS sequence"/>
</dbReference>
<keyword evidence="4 9" id="KW-0812">Transmembrane</keyword>
<feature type="transmembrane region" description="Helical" evidence="9">
    <location>
        <begin position="137"/>
        <end position="157"/>
    </location>
</feature>
<evidence type="ECO:0000256" key="8">
    <source>
        <dbReference type="ARBA" id="ARBA00023136"/>
    </source>
</evidence>
<evidence type="ECO:0008006" key="12">
    <source>
        <dbReference type="Google" id="ProtNLM"/>
    </source>
</evidence>
<keyword evidence="3" id="KW-0808">Transferase</keyword>
<keyword evidence="7" id="KW-0902">Two-component regulatory system</keyword>
<comment type="caution">
    <text evidence="10">The sequence shown here is derived from an EMBL/GenBank/DDBJ whole genome shotgun (WGS) entry which is preliminary data.</text>
</comment>
<dbReference type="AlphaFoldDB" id="A0A930YCP3"/>
<dbReference type="GO" id="GO:0005886">
    <property type="term" value="C:plasma membrane"/>
    <property type="evidence" value="ECO:0007669"/>
    <property type="project" value="UniProtKB-SubCell"/>
</dbReference>
<dbReference type="Gene3D" id="3.30.565.10">
    <property type="entry name" value="Histidine kinase-like ATPase, C-terminal domain"/>
    <property type="match status" value="1"/>
</dbReference>
<accession>A0A930YCP3</accession>
<gene>
    <name evidence="10" type="ORF">ISU07_09665</name>
</gene>
<dbReference type="GO" id="GO:0000160">
    <property type="term" value="P:phosphorelay signal transduction system"/>
    <property type="evidence" value="ECO:0007669"/>
    <property type="project" value="UniProtKB-KW"/>
</dbReference>
<dbReference type="InterPro" id="IPR050482">
    <property type="entry name" value="Sensor_HK_TwoCompSys"/>
</dbReference>
<name>A0A930YCP3_9ACTN</name>
<evidence type="ECO:0000256" key="7">
    <source>
        <dbReference type="ARBA" id="ARBA00023012"/>
    </source>
</evidence>
<evidence type="ECO:0000313" key="11">
    <source>
        <dbReference type="Proteomes" id="UP000640489"/>
    </source>
</evidence>
<dbReference type="PANTHER" id="PTHR24421:SF37">
    <property type="entry name" value="SENSOR HISTIDINE KINASE NARS"/>
    <property type="match status" value="1"/>
</dbReference>
<evidence type="ECO:0000256" key="4">
    <source>
        <dbReference type="ARBA" id="ARBA00022692"/>
    </source>
</evidence>
<dbReference type="EMBL" id="JADKPN010000004">
    <property type="protein sequence ID" value="MBF4763391.1"/>
    <property type="molecule type" value="Genomic_DNA"/>
</dbReference>
<keyword evidence="6 9" id="KW-1133">Transmembrane helix</keyword>
<organism evidence="10 11">
    <name type="scientific">Nocardioides islandensis</name>
    <dbReference type="NCBI Taxonomy" id="433663"/>
    <lineage>
        <taxon>Bacteria</taxon>
        <taxon>Bacillati</taxon>
        <taxon>Actinomycetota</taxon>
        <taxon>Actinomycetes</taxon>
        <taxon>Propionibacteriales</taxon>
        <taxon>Nocardioidaceae</taxon>
        <taxon>Nocardioides</taxon>
    </lineage>
</organism>
<comment type="subcellular location">
    <subcellularLocation>
        <location evidence="1">Cell membrane</location>
        <topology evidence="1">Multi-pass membrane protein</topology>
    </subcellularLocation>
</comment>
<dbReference type="PANTHER" id="PTHR24421">
    <property type="entry name" value="NITRATE/NITRITE SENSOR PROTEIN NARX-RELATED"/>
    <property type="match status" value="1"/>
</dbReference>
<evidence type="ECO:0000313" key="10">
    <source>
        <dbReference type="EMBL" id="MBF4763391.1"/>
    </source>
</evidence>
<sequence>MELLDVMVGVGFVAVAAATTRTPAALRCWWAAVGVAWWLGDLEPLRLLHQGVLVGALALYPTGRPRSRTHLALLVVGGAMATGLLGQAGAAVGFLAVAAFAGRGVRFVRLSAVLLGTWLAGSFAWSQSWPASYDPAGALTGYELVLLVVAVGLPFGMRWDVRRRASLADRVLADGPGGLVGLESALRRTAGLRAVRLTRVEDHVVVDGLDPADAQTSAAVDRAVSLTVAHERALADTALQLRELQAARSRLLVAADAERSRAGLHLQGRLATLRHCQATVSDLPDVARELAAAVTDIERIVAGLAPAGLGNGGIGPALASLCSRHPVPVDLQADPDARGSTAAETALFYACSEALANVAKHAGADRVVVRLRAGDPLVLTVTDDGIGGADPRGSGLQNLADRLATVGGSLSMGAGTPTGTVLVASVPSRSARTA</sequence>
<evidence type="ECO:0000256" key="9">
    <source>
        <dbReference type="SAM" id="Phobius"/>
    </source>
</evidence>
<dbReference type="SUPFAM" id="SSF55874">
    <property type="entry name" value="ATPase domain of HSP90 chaperone/DNA topoisomerase II/histidine kinase"/>
    <property type="match status" value="1"/>
</dbReference>
<dbReference type="CDD" id="cd16917">
    <property type="entry name" value="HATPase_UhpB-NarQ-NarX-like"/>
    <property type="match status" value="1"/>
</dbReference>